<organism evidence="2 3">
    <name type="scientific">Sulfidibacter corallicola</name>
    <dbReference type="NCBI Taxonomy" id="2818388"/>
    <lineage>
        <taxon>Bacteria</taxon>
        <taxon>Pseudomonadati</taxon>
        <taxon>Acidobacteriota</taxon>
        <taxon>Holophagae</taxon>
        <taxon>Acanthopleuribacterales</taxon>
        <taxon>Acanthopleuribacteraceae</taxon>
        <taxon>Sulfidibacter</taxon>
    </lineage>
</organism>
<keyword evidence="3" id="KW-1185">Reference proteome</keyword>
<sequence>MEIFIARQPIFNRNRHVFGYELLFRDGLANYFRHHDLNEAASRVIADSTFLFGIDKVAGGRKAFVNITREMLVRDHAALLPKHNTVLEILETVEPDAEVVAACRRLKKQGYTLALDDFVWREEYTTLMDLVDIVKIDWLSTTDAEKAEMIPRLQGMDKILLAEKLETEADFDNAFSAGFHFFQGYFFCRPTILSRRNLAGNRLIYLQMLKEIHRPELNYHELERLIGRDLTLSYKLLRYINSAFFSLRNEIHSIRHALVLLGEEEIKKWATLLSLSTMAEERTTELMTSATVRARMSELLAERCGEKKRKPEFFLMGLFTVIDVLLDRPLMEILLEIPLVKDLKKALLHRGKGFHRDVLETVLAYERGDWAAVAQWSPSLDLPEPEIAGAYVEAVEWARHMQE</sequence>
<evidence type="ECO:0000313" key="3">
    <source>
        <dbReference type="Proteomes" id="UP000663929"/>
    </source>
</evidence>
<dbReference type="Gene3D" id="3.20.20.450">
    <property type="entry name" value="EAL domain"/>
    <property type="match status" value="1"/>
</dbReference>
<dbReference type="KEGG" id="scor:J3U87_26130"/>
<reference evidence="2" key="1">
    <citation type="submission" date="2021-03" db="EMBL/GenBank/DDBJ databases">
        <title>Acanthopleuribacteraceae sp. M133.</title>
        <authorList>
            <person name="Wang G."/>
        </authorList>
    </citation>
    <scope>NUCLEOTIDE SEQUENCE</scope>
    <source>
        <strain evidence="2">M133</strain>
    </source>
</reference>
<dbReference type="InterPro" id="IPR035919">
    <property type="entry name" value="EAL_sf"/>
</dbReference>
<dbReference type="InterPro" id="IPR052340">
    <property type="entry name" value="RNase_Y/CdgJ"/>
</dbReference>
<dbReference type="SUPFAM" id="SSF141868">
    <property type="entry name" value="EAL domain-like"/>
    <property type="match status" value="1"/>
</dbReference>
<dbReference type="Pfam" id="PF08668">
    <property type="entry name" value="HDOD"/>
    <property type="match status" value="1"/>
</dbReference>
<dbReference type="AlphaFoldDB" id="A0A8A4THQ4"/>
<dbReference type="InterPro" id="IPR014408">
    <property type="entry name" value="dGMP_Pdiesterase_EAL/HD-GYP"/>
</dbReference>
<dbReference type="RefSeq" id="WP_237378724.1">
    <property type="nucleotide sequence ID" value="NZ_CP071793.1"/>
</dbReference>
<dbReference type="Pfam" id="PF00563">
    <property type="entry name" value="EAL"/>
    <property type="match status" value="1"/>
</dbReference>
<feature type="domain" description="HDOD" evidence="1">
    <location>
        <begin position="198"/>
        <end position="386"/>
    </location>
</feature>
<proteinExistence type="predicted"/>
<dbReference type="PANTHER" id="PTHR33525:SF4">
    <property type="entry name" value="CYCLIC DI-GMP PHOSPHODIESTERASE CDGJ"/>
    <property type="match status" value="1"/>
</dbReference>
<evidence type="ECO:0000259" key="1">
    <source>
        <dbReference type="PROSITE" id="PS51833"/>
    </source>
</evidence>
<dbReference type="InterPro" id="IPR013976">
    <property type="entry name" value="HDOD"/>
</dbReference>
<dbReference type="Gene3D" id="1.10.3210.10">
    <property type="entry name" value="Hypothetical protein af1432"/>
    <property type="match status" value="1"/>
</dbReference>
<dbReference type="Proteomes" id="UP000663929">
    <property type="component" value="Chromosome"/>
</dbReference>
<protein>
    <submittedName>
        <fullName evidence="2">HDOD domain-containing protein</fullName>
    </submittedName>
</protein>
<gene>
    <name evidence="2" type="ORF">J3U87_26130</name>
</gene>
<evidence type="ECO:0000313" key="2">
    <source>
        <dbReference type="EMBL" id="QTD49080.1"/>
    </source>
</evidence>
<dbReference type="SUPFAM" id="SSF109604">
    <property type="entry name" value="HD-domain/PDEase-like"/>
    <property type="match status" value="1"/>
</dbReference>
<name>A0A8A4THQ4_SULCO</name>
<dbReference type="PANTHER" id="PTHR33525">
    <property type="match status" value="1"/>
</dbReference>
<dbReference type="PIRSF" id="PIRSF003180">
    <property type="entry name" value="DiGMPpdiest_YuxH"/>
    <property type="match status" value="1"/>
</dbReference>
<dbReference type="PROSITE" id="PS51833">
    <property type="entry name" value="HDOD"/>
    <property type="match status" value="1"/>
</dbReference>
<dbReference type="InterPro" id="IPR001633">
    <property type="entry name" value="EAL_dom"/>
</dbReference>
<dbReference type="SMART" id="SM00052">
    <property type="entry name" value="EAL"/>
    <property type="match status" value="1"/>
</dbReference>
<dbReference type="EMBL" id="CP071793">
    <property type="protein sequence ID" value="QTD49080.1"/>
    <property type="molecule type" value="Genomic_DNA"/>
</dbReference>
<accession>A0A8A4THQ4</accession>